<evidence type="ECO:0008006" key="3">
    <source>
        <dbReference type="Google" id="ProtNLM"/>
    </source>
</evidence>
<dbReference type="SUPFAM" id="SSF81301">
    <property type="entry name" value="Nucleotidyltransferase"/>
    <property type="match status" value="1"/>
</dbReference>
<dbReference type="EMBL" id="CP011390">
    <property type="protein sequence ID" value="ANE53105.1"/>
    <property type="molecule type" value="Genomic_DNA"/>
</dbReference>
<name>A0A172U179_9BACT</name>
<dbReference type="Gene3D" id="3.30.460.40">
    <property type="match status" value="1"/>
</dbReference>
<evidence type="ECO:0000313" key="2">
    <source>
        <dbReference type="Proteomes" id="UP000077177"/>
    </source>
</evidence>
<dbReference type="PATRIC" id="fig|1492898.3.peg.5251"/>
<dbReference type="InterPro" id="IPR018700">
    <property type="entry name" value="DUF2204"/>
</dbReference>
<dbReference type="AlphaFoldDB" id="A0A172U179"/>
<evidence type="ECO:0000313" key="1">
    <source>
        <dbReference type="EMBL" id="ANE53105.1"/>
    </source>
</evidence>
<keyword evidence="2" id="KW-1185">Reference proteome</keyword>
<dbReference type="OrthoDB" id="9782533at2"/>
<gene>
    <name evidence="1" type="ORF">SY85_24165</name>
</gene>
<dbReference type="Proteomes" id="UP000077177">
    <property type="component" value="Chromosome"/>
</dbReference>
<dbReference type="Pfam" id="PF09970">
    <property type="entry name" value="DUF2204"/>
    <property type="match status" value="1"/>
</dbReference>
<dbReference type="KEGG" id="fla:SY85_24165"/>
<sequence length="247" mass="29585">MIVTEEQRKEAHAFYREALDLLQESGSNFMLGGAFAMFNYTGIYRDTKDLDVFCKASEYPKILKHFAEKGYKTQLYDVRWLAKVFKGDYFIDIIFDTVNNICTVDDSWYEYAIEGEFAGVKVKFIPPEELIWCKIYVQNRERYDGADVNHVMLKYGKKLDWKRIYSRLDRHWHILLAQILQFQFVYPSEFHDIIPKWLFDDLMDRAKEQYDIPPAWEKVCRGPIIDQTQYQIDIKEWDYKVITIKTV</sequence>
<dbReference type="STRING" id="1492898.SY85_24165"/>
<protein>
    <recommendedName>
        <fullName evidence="3">Nucleotidyltransferase</fullName>
    </recommendedName>
</protein>
<dbReference type="InterPro" id="IPR043519">
    <property type="entry name" value="NT_sf"/>
</dbReference>
<accession>A0A172U179</accession>
<reference evidence="2" key="1">
    <citation type="submission" date="2015-01" db="EMBL/GenBank/DDBJ databases">
        <title>Flavisolibacter sp./LCS9/ whole genome sequencing.</title>
        <authorList>
            <person name="Kim M.K."/>
            <person name="Srinivasan S."/>
            <person name="Lee J.-J."/>
        </authorList>
    </citation>
    <scope>NUCLEOTIDE SEQUENCE [LARGE SCALE GENOMIC DNA]</scope>
    <source>
        <strain evidence="2">LCS9</strain>
    </source>
</reference>
<reference evidence="1 2" key="2">
    <citation type="journal article" date="2016" name="Int. J. Syst. Evol. Microbiol.">
        <title>Flavisolibacter tropicus sp. nov., isolated from tropical soil.</title>
        <authorList>
            <person name="Lee J.J."/>
            <person name="Kang M.S."/>
            <person name="Kim G.S."/>
            <person name="Lee C.S."/>
            <person name="Lim S."/>
            <person name="Lee J."/>
            <person name="Roh S.H."/>
            <person name="Kang H."/>
            <person name="Ha J.M."/>
            <person name="Bae S."/>
            <person name="Jung H.Y."/>
            <person name="Kim M.K."/>
        </authorList>
    </citation>
    <scope>NUCLEOTIDE SEQUENCE [LARGE SCALE GENOMIC DNA]</scope>
    <source>
        <strain evidence="1 2">LCS9</strain>
    </source>
</reference>
<organism evidence="1 2">
    <name type="scientific">Flavisolibacter tropicus</name>
    <dbReference type="NCBI Taxonomy" id="1492898"/>
    <lineage>
        <taxon>Bacteria</taxon>
        <taxon>Pseudomonadati</taxon>
        <taxon>Bacteroidota</taxon>
        <taxon>Chitinophagia</taxon>
        <taxon>Chitinophagales</taxon>
        <taxon>Chitinophagaceae</taxon>
        <taxon>Flavisolibacter</taxon>
    </lineage>
</organism>
<proteinExistence type="predicted"/>
<dbReference type="RefSeq" id="WP_066408773.1">
    <property type="nucleotide sequence ID" value="NZ_CP011390.1"/>
</dbReference>